<dbReference type="SUPFAM" id="SSF49899">
    <property type="entry name" value="Concanavalin A-like lectins/glucanases"/>
    <property type="match status" value="1"/>
</dbReference>
<dbReference type="RefSeq" id="WP_094986279.1">
    <property type="nucleotide sequence ID" value="NZ_NHNI01000004.1"/>
</dbReference>
<keyword evidence="8 9" id="KW-0624">Polysaccharide degradation</keyword>
<keyword evidence="6 9" id="KW-0119">Carbohydrate metabolism</keyword>
<dbReference type="Gene3D" id="2.60.120.180">
    <property type="match status" value="1"/>
</dbReference>
<dbReference type="GO" id="GO:0030248">
    <property type="term" value="F:cellulose binding"/>
    <property type="evidence" value="ECO:0007669"/>
    <property type="project" value="InterPro"/>
</dbReference>
<evidence type="ECO:0000259" key="12">
    <source>
        <dbReference type="PROSITE" id="PS51677"/>
    </source>
</evidence>
<name>A0A266Q188_9GAMM</name>
<dbReference type="SUPFAM" id="SSF88713">
    <property type="entry name" value="Glycoside hydrolase/deacetylase"/>
    <property type="match status" value="1"/>
</dbReference>
<dbReference type="Gene3D" id="2.60.60.40">
    <property type="match status" value="1"/>
</dbReference>
<evidence type="ECO:0000256" key="10">
    <source>
        <dbReference type="SAM" id="MobiDB-lite"/>
    </source>
</evidence>
<evidence type="ECO:0000256" key="4">
    <source>
        <dbReference type="ARBA" id="ARBA00022651"/>
    </source>
</evidence>
<dbReference type="InterPro" id="IPR002883">
    <property type="entry name" value="CBM10/Dockerin_dom"/>
</dbReference>
<dbReference type="Gene3D" id="3.20.20.370">
    <property type="entry name" value="Glycoside hydrolase/deacetylase"/>
    <property type="match status" value="1"/>
</dbReference>
<feature type="compositionally biased region" description="Low complexity" evidence="10">
    <location>
        <begin position="231"/>
        <end position="250"/>
    </location>
</feature>
<dbReference type="SMART" id="SM01064">
    <property type="entry name" value="CBM_10"/>
    <property type="match status" value="1"/>
</dbReference>
<dbReference type="Pfam" id="PF02013">
    <property type="entry name" value="CBM_10"/>
    <property type="match status" value="1"/>
</dbReference>
<evidence type="ECO:0000259" key="13">
    <source>
        <dbReference type="PROSITE" id="PS51761"/>
    </source>
</evidence>
<dbReference type="InterPro" id="IPR009031">
    <property type="entry name" value="CBM10"/>
</dbReference>
<keyword evidence="11" id="KW-0732">Signal</keyword>
<feature type="region of interest" description="Disordered" evidence="10">
    <location>
        <begin position="225"/>
        <end position="255"/>
    </location>
</feature>
<dbReference type="InterPro" id="IPR031768">
    <property type="entry name" value="CBM60_xylan-bd"/>
</dbReference>
<keyword evidence="5 9" id="KW-0378">Hydrolase</keyword>
<comment type="similarity">
    <text evidence="9">Belongs to the glycosyl hydrolase 11 (cellulase G) family.</text>
</comment>
<dbReference type="Pfam" id="PF01522">
    <property type="entry name" value="Polysacc_deac_1"/>
    <property type="match status" value="1"/>
</dbReference>
<dbReference type="InterPro" id="IPR001137">
    <property type="entry name" value="Glyco_hydro_11"/>
</dbReference>
<evidence type="ECO:0000313" key="15">
    <source>
        <dbReference type="EMBL" id="OZY83638.1"/>
    </source>
</evidence>
<sequence length="675" mass="70718">MTFTTVGKGVFSTLINTAVFCTATLLCSTAVHAQTLTSNATGTHNGFYYSFWKDSGDASFGLQAGGRYTSQWSNSTNNWVGGKGWNPGGAKIVNYTGSFNITAQDNSYLALYGWTRSPLIEYYVIESYGSYNPASCSGGTDYGSFQSDGATYNVRRCQRVNQPSIDGNQTFYQYFSVRNPKKGFGAISGTITVANHFNFWASKGLNLGAHDYMVLATEGYQSRGSSDITVSEGTSTGSSTGATSSAASSNAGGGNPGASGGIVVRARGALGSEHINLRVGGAVVADWTLSTSYQNYIYSGSASGDIQVQFDNDATGRDVFVDYIQVNGETRQAEDMTYNTGLYANGSCGGGGNSETMHCNGAIGFGYTYDCFSGNCSGNTGGNTSSSVASSSGNTGGNPSCSGYVGITFDDGPGNNTTTLINLLKQHNLTPVTWFNQGQNVANNASLIALERTVGEVQNHSYTHPHLTSMSYQQIYDELNRTSQAIQNAGAPKPTLFRPPYGESNNNVQQAAQALGMRVITWDVDSQDWNGASASAIANAVNRLQNGQVILMHDANYNNTNAAIPQIAANLRAKGLCPGRIDPNTGRAVAPVGGSTSSTAVASSTATTSSTPRSSSSVASSTGGTGSNCQCNWWGTLYPTCKNTASGWGWENNRSCITTATCNSQGAGGGREICN</sequence>
<comment type="pathway">
    <text evidence="2 9">Glycan degradation; xylan degradation.</text>
</comment>
<evidence type="ECO:0000313" key="16">
    <source>
        <dbReference type="Proteomes" id="UP000216101"/>
    </source>
</evidence>
<dbReference type="AlphaFoldDB" id="A0A266Q188"/>
<dbReference type="GO" id="GO:0045493">
    <property type="term" value="P:xylan catabolic process"/>
    <property type="evidence" value="ECO:0007669"/>
    <property type="project" value="UniProtKB-UniRule"/>
</dbReference>
<dbReference type="UniPathway" id="UPA00114"/>
<proteinExistence type="inferred from homology"/>
<feature type="active site" description="Nucleophile" evidence="9">
    <location>
        <position position="121"/>
    </location>
</feature>
<evidence type="ECO:0000256" key="5">
    <source>
        <dbReference type="ARBA" id="ARBA00022801"/>
    </source>
</evidence>
<feature type="domain" description="CBM10" evidence="14">
    <location>
        <begin position="630"/>
        <end position="659"/>
    </location>
</feature>
<dbReference type="Proteomes" id="UP000216101">
    <property type="component" value="Unassembled WGS sequence"/>
</dbReference>
<feature type="domain" description="NodB homology" evidence="12">
    <location>
        <begin position="403"/>
        <end position="579"/>
    </location>
</feature>
<evidence type="ECO:0000256" key="8">
    <source>
        <dbReference type="ARBA" id="ARBA00023326"/>
    </source>
</evidence>
<dbReference type="InterPro" id="IPR002509">
    <property type="entry name" value="NODB_dom"/>
</dbReference>
<dbReference type="InterPro" id="IPR013320">
    <property type="entry name" value="ConA-like_dom_sf"/>
</dbReference>
<dbReference type="InterPro" id="IPR013319">
    <property type="entry name" value="GH11/12"/>
</dbReference>
<dbReference type="GO" id="GO:0016810">
    <property type="term" value="F:hydrolase activity, acting on carbon-nitrogen (but not peptide) bonds"/>
    <property type="evidence" value="ECO:0007669"/>
    <property type="project" value="InterPro"/>
</dbReference>
<protein>
    <recommendedName>
        <fullName evidence="3 9">endo-1,4-beta-xylanase</fullName>
        <ecNumber evidence="3 9">3.2.1.8</ecNumber>
    </recommendedName>
</protein>
<dbReference type="SUPFAM" id="SSF57615">
    <property type="entry name" value="Type X cellulose binding domain, CBDX"/>
    <property type="match status" value="1"/>
</dbReference>
<keyword evidence="16" id="KW-1185">Reference proteome</keyword>
<feature type="active site" description="Proton donor" evidence="9">
    <location>
        <position position="218"/>
    </location>
</feature>
<dbReference type="Gene3D" id="2.30.32.30">
    <property type="entry name" value="CBM10"/>
    <property type="match status" value="1"/>
</dbReference>
<evidence type="ECO:0000256" key="11">
    <source>
        <dbReference type="SAM" id="SignalP"/>
    </source>
</evidence>
<dbReference type="GO" id="GO:0031176">
    <property type="term" value="F:endo-1,4-beta-xylanase activity"/>
    <property type="evidence" value="ECO:0007669"/>
    <property type="project" value="UniProtKB-UniRule"/>
</dbReference>
<organism evidence="15 16">
    <name type="scientific">Cellvibrio mixtus</name>
    <dbReference type="NCBI Taxonomy" id="39650"/>
    <lineage>
        <taxon>Bacteria</taxon>
        <taxon>Pseudomonadati</taxon>
        <taxon>Pseudomonadota</taxon>
        <taxon>Gammaproteobacteria</taxon>
        <taxon>Cellvibrionales</taxon>
        <taxon>Cellvibrionaceae</taxon>
        <taxon>Cellvibrio</taxon>
    </lineage>
</organism>
<gene>
    <name evidence="15" type="ORF">CBP51_19745</name>
</gene>
<dbReference type="PROSITE" id="PS00776">
    <property type="entry name" value="GH11_1"/>
    <property type="match status" value="1"/>
</dbReference>
<dbReference type="EC" id="3.2.1.8" evidence="3 9"/>
<dbReference type="PROSITE" id="PS51763">
    <property type="entry name" value="CBM10"/>
    <property type="match status" value="1"/>
</dbReference>
<feature type="signal peptide" evidence="11">
    <location>
        <begin position="1"/>
        <end position="33"/>
    </location>
</feature>
<dbReference type="EMBL" id="NHNI01000004">
    <property type="protein sequence ID" value="OZY83638.1"/>
    <property type="molecule type" value="Genomic_DNA"/>
</dbReference>
<accession>A0A266Q188</accession>
<evidence type="ECO:0000256" key="2">
    <source>
        <dbReference type="ARBA" id="ARBA00004851"/>
    </source>
</evidence>
<keyword evidence="4 9" id="KW-0858">Xylan degradation</keyword>
<dbReference type="InterPro" id="IPR036601">
    <property type="entry name" value="CBM10_sf"/>
</dbReference>
<dbReference type="PRINTS" id="PR00911">
    <property type="entry name" value="GLHYDRLASE11"/>
</dbReference>
<evidence type="ECO:0000259" key="14">
    <source>
        <dbReference type="PROSITE" id="PS51763"/>
    </source>
</evidence>
<comment type="caution">
    <text evidence="15">The sequence shown here is derived from an EMBL/GenBank/DDBJ whole genome shotgun (WGS) entry which is preliminary data.</text>
</comment>
<reference evidence="16" key="1">
    <citation type="submission" date="2017-05" db="EMBL/GenBank/DDBJ databases">
        <authorList>
            <person name="Barney B.M."/>
        </authorList>
    </citation>
    <scope>NUCLEOTIDE SEQUENCE [LARGE SCALE GENOMIC DNA]</scope>
    <source>
        <strain evidence="16">PSBB022</strain>
    </source>
</reference>
<feature type="region of interest" description="Disordered" evidence="10">
    <location>
        <begin position="587"/>
        <end position="626"/>
    </location>
</feature>
<dbReference type="InterPro" id="IPR018208">
    <property type="entry name" value="GH11_AS_1"/>
</dbReference>
<evidence type="ECO:0000256" key="7">
    <source>
        <dbReference type="ARBA" id="ARBA00023295"/>
    </source>
</evidence>
<evidence type="ECO:0000256" key="9">
    <source>
        <dbReference type="PROSITE-ProRule" id="PRU01097"/>
    </source>
</evidence>
<feature type="chain" id="PRO_5012040367" description="endo-1,4-beta-xylanase" evidence="11">
    <location>
        <begin position="34"/>
        <end position="675"/>
    </location>
</feature>
<feature type="compositionally biased region" description="Low complexity" evidence="10">
    <location>
        <begin position="592"/>
        <end position="622"/>
    </location>
</feature>
<dbReference type="PANTHER" id="PTHR46828">
    <property type="entry name" value="ENDO-1,4-BETA-XYLANASE A-RELATED"/>
    <property type="match status" value="1"/>
</dbReference>
<dbReference type="PROSITE" id="PS51761">
    <property type="entry name" value="GH11_3"/>
    <property type="match status" value="1"/>
</dbReference>
<dbReference type="InterPro" id="IPR033123">
    <property type="entry name" value="GH11_dom"/>
</dbReference>
<feature type="domain" description="GH11" evidence="13">
    <location>
        <begin position="35"/>
        <end position="231"/>
    </location>
</feature>
<dbReference type="STRING" id="1209072.GCA_000766945_01992"/>
<keyword evidence="7 9" id="KW-0326">Glycosidase</keyword>
<evidence type="ECO:0000256" key="1">
    <source>
        <dbReference type="ARBA" id="ARBA00000681"/>
    </source>
</evidence>
<dbReference type="InterPro" id="IPR011330">
    <property type="entry name" value="Glyco_hydro/deAcase_b/a-brl"/>
</dbReference>
<comment type="catalytic activity">
    <reaction evidence="1 9">
        <text>Endohydrolysis of (1-&gt;4)-beta-D-xylosidic linkages in xylans.</text>
        <dbReference type="EC" id="3.2.1.8"/>
    </reaction>
</comment>
<dbReference type="PROSITE" id="PS51677">
    <property type="entry name" value="NODB"/>
    <property type="match status" value="1"/>
</dbReference>
<evidence type="ECO:0000256" key="3">
    <source>
        <dbReference type="ARBA" id="ARBA00012590"/>
    </source>
</evidence>
<evidence type="ECO:0000256" key="6">
    <source>
        <dbReference type="ARBA" id="ARBA00023277"/>
    </source>
</evidence>
<dbReference type="Pfam" id="PF00457">
    <property type="entry name" value="Glyco_hydro_11"/>
    <property type="match status" value="1"/>
</dbReference>
<dbReference type="Pfam" id="PF16841">
    <property type="entry name" value="CBM60"/>
    <property type="match status" value="1"/>
</dbReference>
<dbReference type="PANTHER" id="PTHR46828:SF2">
    <property type="entry name" value="ENDO-1,4-BETA-XYLANASE A-RELATED"/>
    <property type="match status" value="1"/>
</dbReference>